<accession>A0A418WU57</accession>
<feature type="region of interest" description="Disordered" evidence="1">
    <location>
        <begin position="1"/>
        <end position="89"/>
    </location>
</feature>
<organism evidence="2 3">
    <name type="scientific">Oleomonas cavernae</name>
    <dbReference type="NCBI Taxonomy" id="2320859"/>
    <lineage>
        <taxon>Bacteria</taxon>
        <taxon>Pseudomonadati</taxon>
        <taxon>Pseudomonadota</taxon>
        <taxon>Alphaproteobacteria</taxon>
        <taxon>Acetobacterales</taxon>
        <taxon>Acetobacteraceae</taxon>
        <taxon>Oleomonas</taxon>
    </lineage>
</organism>
<evidence type="ECO:0000313" key="2">
    <source>
        <dbReference type="EMBL" id="RJF94804.1"/>
    </source>
</evidence>
<keyword evidence="3" id="KW-1185">Reference proteome</keyword>
<reference evidence="2 3" key="1">
    <citation type="submission" date="2018-09" db="EMBL/GenBank/DDBJ databases">
        <authorList>
            <person name="Zhu H."/>
        </authorList>
    </citation>
    <scope>NUCLEOTIDE SEQUENCE [LARGE SCALE GENOMIC DNA]</scope>
    <source>
        <strain evidence="2 3">K1W22B-8</strain>
    </source>
</reference>
<protein>
    <submittedName>
        <fullName evidence="2">Uncharacterized protein</fullName>
    </submittedName>
</protein>
<sequence>MSDETPATPTQGGRYRVDDGGKLVQVEGPTTPSAAGPRNADGSSVYTTDKFKPAAPVVPDTPRAEQVDGEGGDPVTLSPPPPPSLKPKR</sequence>
<dbReference type="Proteomes" id="UP000284605">
    <property type="component" value="Unassembled WGS sequence"/>
</dbReference>
<dbReference type="RefSeq" id="WP_119776335.1">
    <property type="nucleotide sequence ID" value="NZ_QYUK01000008.1"/>
</dbReference>
<proteinExistence type="predicted"/>
<dbReference type="OrthoDB" id="9986750at2"/>
<dbReference type="EMBL" id="QYUK01000008">
    <property type="protein sequence ID" value="RJF94804.1"/>
    <property type="molecule type" value="Genomic_DNA"/>
</dbReference>
<comment type="caution">
    <text evidence="2">The sequence shown here is derived from an EMBL/GenBank/DDBJ whole genome shotgun (WGS) entry which is preliminary data.</text>
</comment>
<feature type="compositionally biased region" description="Pro residues" evidence="1">
    <location>
        <begin position="77"/>
        <end position="89"/>
    </location>
</feature>
<evidence type="ECO:0000313" key="3">
    <source>
        <dbReference type="Proteomes" id="UP000284605"/>
    </source>
</evidence>
<feature type="compositionally biased region" description="Polar residues" evidence="1">
    <location>
        <begin position="1"/>
        <end position="11"/>
    </location>
</feature>
<name>A0A418WU57_9PROT</name>
<evidence type="ECO:0000256" key="1">
    <source>
        <dbReference type="SAM" id="MobiDB-lite"/>
    </source>
</evidence>
<gene>
    <name evidence="2" type="ORF">D3874_03030</name>
</gene>
<dbReference type="AlphaFoldDB" id="A0A418WU57"/>